<dbReference type="Proteomes" id="UP000294114">
    <property type="component" value="Unassembled WGS sequence"/>
</dbReference>
<evidence type="ECO:0000313" key="2">
    <source>
        <dbReference type="Proteomes" id="UP000294114"/>
    </source>
</evidence>
<organism evidence="1 2">
    <name type="scientific">Micromonospora kangleipakensis</name>
    <dbReference type="NCBI Taxonomy" id="1077942"/>
    <lineage>
        <taxon>Bacteria</taxon>
        <taxon>Bacillati</taxon>
        <taxon>Actinomycetota</taxon>
        <taxon>Actinomycetes</taxon>
        <taxon>Micromonosporales</taxon>
        <taxon>Micromonosporaceae</taxon>
        <taxon>Micromonospora</taxon>
    </lineage>
</organism>
<dbReference type="EMBL" id="SHLD01000001">
    <property type="protein sequence ID" value="RZU74422.1"/>
    <property type="molecule type" value="Genomic_DNA"/>
</dbReference>
<reference evidence="1 2" key="1">
    <citation type="submission" date="2019-02" db="EMBL/GenBank/DDBJ databases">
        <title>Sequencing the genomes of 1000 actinobacteria strains.</title>
        <authorList>
            <person name="Klenk H.-P."/>
        </authorList>
    </citation>
    <scope>NUCLEOTIDE SEQUENCE [LARGE SCALE GENOMIC DNA]</scope>
    <source>
        <strain evidence="1 2">DSM 45612</strain>
    </source>
</reference>
<dbReference type="AlphaFoldDB" id="A0A4Q8B9K2"/>
<name>A0A4Q8B9K2_9ACTN</name>
<evidence type="ECO:0008006" key="3">
    <source>
        <dbReference type="Google" id="ProtNLM"/>
    </source>
</evidence>
<gene>
    <name evidence="1" type="ORF">EV384_2884</name>
</gene>
<protein>
    <recommendedName>
        <fullName evidence="3">Barstar (Barnase inhibitor)</fullName>
    </recommendedName>
</protein>
<sequence>MIQSPVRLVHSRALLSDIVAWLRRQRYHVVSVDASWLITSHMFRDLGSVLGYTCHDQWHCLSEGLAETIWETLDRSAGFTLVLTGFDVFATRRSDDAQNLLEVVGERAWPAALQGKRVMCLVQSDDPGLELRRLGLWLVPWVDTQRLAGLVRQPPFGIMAEVRR</sequence>
<comment type="caution">
    <text evidence="1">The sequence shown here is derived from an EMBL/GenBank/DDBJ whole genome shotgun (WGS) entry which is preliminary data.</text>
</comment>
<keyword evidence="2" id="KW-1185">Reference proteome</keyword>
<evidence type="ECO:0000313" key="1">
    <source>
        <dbReference type="EMBL" id="RZU74422.1"/>
    </source>
</evidence>
<accession>A0A4Q8B9K2</accession>
<proteinExistence type="predicted"/>